<name>A0ACB9K2S8_9ASTR</name>
<organism evidence="1 2">
    <name type="scientific">Smallanthus sonchifolius</name>
    <dbReference type="NCBI Taxonomy" id="185202"/>
    <lineage>
        <taxon>Eukaryota</taxon>
        <taxon>Viridiplantae</taxon>
        <taxon>Streptophyta</taxon>
        <taxon>Embryophyta</taxon>
        <taxon>Tracheophyta</taxon>
        <taxon>Spermatophyta</taxon>
        <taxon>Magnoliopsida</taxon>
        <taxon>eudicotyledons</taxon>
        <taxon>Gunneridae</taxon>
        <taxon>Pentapetalae</taxon>
        <taxon>asterids</taxon>
        <taxon>campanulids</taxon>
        <taxon>Asterales</taxon>
        <taxon>Asteraceae</taxon>
        <taxon>Asteroideae</taxon>
        <taxon>Heliantheae alliance</taxon>
        <taxon>Millerieae</taxon>
        <taxon>Smallanthus</taxon>
    </lineage>
</organism>
<reference evidence="2" key="1">
    <citation type="journal article" date="2022" name="Mol. Ecol. Resour.">
        <title>The genomes of chicory, endive, great burdock and yacon provide insights into Asteraceae palaeo-polyploidization history and plant inulin production.</title>
        <authorList>
            <person name="Fan W."/>
            <person name="Wang S."/>
            <person name="Wang H."/>
            <person name="Wang A."/>
            <person name="Jiang F."/>
            <person name="Liu H."/>
            <person name="Zhao H."/>
            <person name="Xu D."/>
            <person name="Zhang Y."/>
        </authorList>
    </citation>
    <scope>NUCLEOTIDE SEQUENCE [LARGE SCALE GENOMIC DNA]</scope>
    <source>
        <strain evidence="2">cv. Yunnan</strain>
    </source>
</reference>
<keyword evidence="2" id="KW-1185">Reference proteome</keyword>
<dbReference type="Proteomes" id="UP001056120">
    <property type="component" value="Linkage Group LG01"/>
</dbReference>
<comment type="caution">
    <text evidence="1">The sequence shown here is derived from an EMBL/GenBank/DDBJ whole genome shotgun (WGS) entry which is preliminary data.</text>
</comment>
<reference evidence="1 2" key="2">
    <citation type="journal article" date="2022" name="Mol. Ecol. Resour.">
        <title>The genomes of chicory, endive, great burdock and yacon provide insights into Asteraceae paleo-polyploidization history and plant inulin production.</title>
        <authorList>
            <person name="Fan W."/>
            <person name="Wang S."/>
            <person name="Wang H."/>
            <person name="Wang A."/>
            <person name="Jiang F."/>
            <person name="Liu H."/>
            <person name="Zhao H."/>
            <person name="Xu D."/>
            <person name="Zhang Y."/>
        </authorList>
    </citation>
    <scope>NUCLEOTIDE SEQUENCE [LARGE SCALE GENOMIC DNA]</scope>
    <source>
        <strain evidence="2">cv. Yunnan</strain>
        <tissue evidence="1">Leaves</tissue>
    </source>
</reference>
<evidence type="ECO:0000313" key="2">
    <source>
        <dbReference type="Proteomes" id="UP001056120"/>
    </source>
</evidence>
<gene>
    <name evidence="1" type="ORF">L1987_00629</name>
</gene>
<dbReference type="EMBL" id="CM042018">
    <property type="protein sequence ID" value="KAI3826581.1"/>
    <property type="molecule type" value="Genomic_DNA"/>
</dbReference>
<accession>A0ACB9K2S8</accession>
<protein>
    <submittedName>
        <fullName evidence="1">Uncharacterized protein</fullName>
    </submittedName>
</protein>
<evidence type="ECO:0000313" key="1">
    <source>
        <dbReference type="EMBL" id="KAI3826581.1"/>
    </source>
</evidence>
<sequence>MDSLPSRPLAVSERFGAIFVAHSSGFSVARMKDVMGAAEELKNGAQGSCIQELSVVDVSLGNVSILALSSDSSMLAASVGLSIYFFSVDGLLNKDHEPSYSNSLNGSSCIKDIQWSPHLEDRYVVLTRDGNLYCGAGQGDLNHVMDNVDAFNWSMNGKFIAVARYDSLSILSSKFEEKLQLKLIFDSLVDDDPDCIVKVDSVRWVRPDCIMLGCYSLSADGKEENNLIQLISVKDGKITNPSSSPMALTFRDAFLAINDDDIPSGSGPYTFISYLDEFELAFVANKKNTNQHIVLFNWSENGAAMIDIEVDSWVPTINLQVHNDADNMILGLAINKDYKDEKTILECGEIETKVSPCCILMCVTVDGRFCMFHFASAIGPSASPEDFSSVYDVEEESPVLDSQHPVMNIANNEKRIGDQDLQKVKINDQKVKDNEPSGIQDVPTVKPNNGGDGGQSILFQKKEGSFEAALFKASEPVNPLNQEVKINDQKVTVNEPSGKQQDAPTVKPNNGGDEGQSLLLQKKEGSFEAALFKASEPVNPLNQEVKINDQKVKDNEPSGIQDVPTVKPNNGGDGGQSLLFQKKEGSFEAALFKASEPVNPLNQEVKINDQKVTVIEPSGKQQDAPTVKPNNGGDEGQSLLLLKKEGSFEAALFKESEPVNPLNQEVKINDQKVTVNEPSGKQQDAPTVKPNNGGDEGQSLLLQKKEGSFEAALFKASEPVNPLNQGLAAVNSVSKSVNDKLNKPLFGASTELPVNKPSFSLHGSSGNFSSGSLFSSNVFGVQSSSSSGSFSSGGIFSSRSFELKPLQSSHAAVQEKQHDTSLGTPQFPSSPQKFAFSKVTSGSSTSSNILSQGAATGAAFSKSFPVSTFGSSTSSNLLFQGASTGAAFAKSFPVVSTSGSSTSSNLLPQGASTGAAFMKSLPVISNAQPSPAKSFDFKFSDKGNLKNQTPSRLLHTEPNLSEQHSVEEMAKELDALLDSIEQPGGFYHASVTAHKLSVAELEEGILVLSDRCRRWTDKMHQEFEEVQLLLDKTVQVLARKIYIEAIVKQATDSQYLDIWNHQKRRHILEINQNLTNQLIELERHLNTLELQRFGDKTDTQINRKSSHMKHNPPRHIQSLHSLHNTMNAQLTAAEKLSECLSKQMAVLNIDTEPVKKQNVKKELFDTIGISYDDTTFSSPGQEKTRSIPPKSQHLISSYSTAVSTDLKKSQQGAVKSSEPETARRRVDSLDKSWASIEPPKTTIKRMLLQEDRQMSPARLSLPTATPKLNSQRSVVSHDISHSALNMSQIRGSQDVQIKQNSEGQSISSLWGNYRSDSVSSGSQSTPIVTRDAAKEKHNLTAENSNRLTFALKSDPMVVKDPKFSQQSKSFPEPSLSTARSPAFNIFQKKPIEYSESKSTDGNQKPIVAETSSILSRKSPESSAVLSASSSTAFSGRSFSLEASTRESQSSSASLSVPVTLAPSSFSFKDTTSSSTSAISLGKSSTGFGFKLGATQTTPLSGHTSESSKPQVVSVPKFDPKPNENSSGQTLPQPAVSTPSGPTSQPSSSPSLLSFSSTTSTTKPTLNIDLSTSKSEPSKLIPDTSEISKPQVVSVPKFDPKPNESSSGQTLSPQPVITTPLGPTSQPPTTSISETQLNLNSKPDQPSVSPAPAVSLPVITIPVDVVSGQTSGSDLTVTQEDEMEEEAPDTTQFTLGNLGGFGLGSTPNPSAPKQNPFGAPFGNAPASTPITFTTPPSGGLFKPASFNVESQQPSQPPQQTDFGAMSGIFGGNSNQSSGGQGFGQPARIGSGQQALGSVLGSFGQSRQFGAGLPGTVASSPFGGGFGGSQTAGGFATASSGGGGFASLASGGGGGFGAAATGGGGFGAAVTGGGGFGAAATGTGGFGAAATGTGGFGAAPALSGGFGAAPALGGGFGAAPALGGGFAAAPAAGGGFGAAPAAGGGFAGVASGGFGGFSSQGGSRFSTFGSSGGTAKPPSELFTQMRK</sequence>
<proteinExistence type="predicted"/>